<accession>A0ABQ7LNY6</accession>
<keyword evidence="2" id="KW-1185">Reference proteome</keyword>
<sequence>MVFQMTIYHVWRERNERRHQMKGKTADQLHKVIDKTMRNRIACLKYTGSTEMMDYCRDGLNFQADRSSYTC</sequence>
<evidence type="ECO:0000313" key="2">
    <source>
        <dbReference type="Proteomes" id="UP000823674"/>
    </source>
</evidence>
<gene>
    <name evidence="1" type="primary">A08p007530.1_BraROA</name>
    <name evidence="1" type="ORF">IGI04_029833</name>
</gene>
<reference evidence="1 2" key="1">
    <citation type="submission" date="2021-03" db="EMBL/GenBank/DDBJ databases">
        <authorList>
            <person name="King G.J."/>
            <person name="Bancroft I."/>
            <person name="Baten A."/>
            <person name="Bloomfield J."/>
            <person name="Borpatragohain P."/>
            <person name="He Z."/>
            <person name="Irish N."/>
            <person name="Irwin J."/>
            <person name="Liu K."/>
            <person name="Mauleon R.P."/>
            <person name="Moore J."/>
            <person name="Morris R."/>
            <person name="Ostergaard L."/>
            <person name="Wang B."/>
            <person name="Wells R."/>
        </authorList>
    </citation>
    <scope>NUCLEOTIDE SEQUENCE [LARGE SCALE GENOMIC DNA]</scope>
    <source>
        <strain evidence="1">R-o-18</strain>
        <tissue evidence="1">Leaf</tissue>
    </source>
</reference>
<comment type="caution">
    <text evidence="1">The sequence shown here is derived from an EMBL/GenBank/DDBJ whole genome shotgun (WGS) entry which is preliminary data.</text>
</comment>
<evidence type="ECO:0000313" key="1">
    <source>
        <dbReference type="EMBL" id="KAG5388292.1"/>
    </source>
</evidence>
<dbReference type="Proteomes" id="UP000823674">
    <property type="component" value="Chromosome A08"/>
</dbReference>
<organism evidence="1 2">
    <name type="scientific">Brassica rapa subsp. trilocularis</name>
    <dbReference type="NCBI Taxonomy" id="1813537"/>
    <lineage>
        <taxon>Eukaryota</taxon>
        <taxon>Viridiplantae</taxon>
        <taxon>Streptophyta</taxon>
        <taxon>Embryophyta</taxon>
        <taxon>Tracheophyta</taxon>
        <taxon>Spermatophyta</taxon>
        <taxon>Magnoliopsida</taxon>
        <taxon>eudicotyledons</taxon>
        <taxon>Gunneridae</taxon>
        <taxon>Pentapetalae</taxon>
        <taxon>rosids</taxon>
        <taxon>malvids</taxon>
        <taxon>Brassicales</taxon>
        <taxon>Brassicaceae</taxon>
        <taxon>Brassiceae</taxon>
        <taxon>Brassica</taxon>
    </lineage>
</organism>
<dbReference type="EMBL" id="JADBGQ010000007">
    <property type="protein sequence ID" value="KAG5388292.1"/>
    <property type="molecule type" value="Genomic_DNA"/>
</dbReference>
<protein>
    <submittedName>
        <fullName evidence="1">Uncharacterized protein</fullName>
    </submittedName>
</protein>
<proteinExistence type="predicted"/>
<name>A0ABQ7LNY6_BRACM</name>